<proteinExistence type="predicted"/>
<protein>
    <submittedName>
        <fullName evidence="1">Uncharacterized protein</fullName>
    </submittedName>
</protein>
<organism evidence="1">
    <name type="scientific">Rhizophora mucronata</name>
    <name type="common">Asiatic mangrove</name>
    <dbReference type="NCBI Taxonomy" id="61149"/>
    <lineage>
        <taxon>Eukaryota</taxon>
        <taxon>Viridiplantae</taxon>
        <taxon>Streptophyta</taxon>
        <taxon>Embryophyta</taxon>
        <taxon>Tracheophyta</taxon>
        <taxon>Spermatophyta</taxon>
        <taxon>Magnoliopsida</taxon>
        <taxon>eudicotyledons</taxon>
        <taxon>Gunneridae</taxon>
        <taxon>Pentapetalae</taxon>
        <taxon>rosids</taxon>
        <taxon>fabids</taxon>
        <taxon>Malpighiales</taxon>
        <taxon>Rhizophoraceae</taxon>
        <taxon>Rhizophora</taxon>
    </lineage>
</organism>
<dbReference type="AlphaFoldDB" id="A0A2P2ITV5"/>
<evidence type="ECO:0000313" key="1">
    <source>
        <dbReference type="EMBL" id="MBW84662.1"/>
    </source>
</evidence>
<dbReference type="EMBL" id="GGEC01004179">
    <property type="protein sequence ID" value="MBW84662.1"/>
    <property type="molecule type" value="Transcribed_RNA"/>
</dbReference>
<accession>A0A2P2ITV5</accession>
<name>A0A2P2ITV5_RHIMU</name>
<sequence>MHQFGDMVTDIAMHNQAPFWACHIQRLCL</sequence>
<reference evidence="1" key="1">
    <citation type="submission" date="2018-02" db="EMBL/GenBank/DDBJ databases">
        <title>Rhizophora mucronata_Transcriptome.</title>
        <authorList>
            <person name="Meera S.P."/>
            <person name="Sreeshan A."/>
            <person name="Augustine A."/>
        </authorList>
    </citation>
    <scope>NUCLEOTIDE SEQUENCE</scope>
    <source>
        <tissue evidence="1">Leaf</tissue>
    </source>
</reference>